<dbReference type="SMART" id="SM00823">
    <property type="entry name" value="PKS_PP"/>
    <property type="match status" value="4"/>
</dbReference>
<keyword evidence="5" id="KW-0045">Antibiotic biosynthesis</keyword>
<dbReference type="Gene3D" id="3.40.50.980">
    <property type="match status" value="8"/>
</dbReference>
<comment type="cofactor">
    <cofactor evidence="1">
        <name>pantetheine 4'-phosphate</name>
        <dbReference type="ChEBI" id="CHEBI:47942"/>
    </cofactor>
</comment>
<keyword evidence="2" id="KW-0596">Phosphopantetheine</keyword>
<sequence>METIPVAGGVQQRILRHILAAVGVGRKQMTAPRPQLDPDRGGSRNAEPDASVIQPIPLSAGQQGLWLAQKLSPDVPISEAQYVEFHGDLDVDLLRKAAIQAGHEFQSGYLRLREIDGEPYQLYDPSLKSTGPVIDIRGAPDPVAAGLEWMRREYTAPLDMTRDRLVATAIVQVGDRHYLLYCRSHHVALDGYGAMMIVNRIAALYTAAVRSHTAEPNRAADIRALYEADRSYRESKRFTDDQAYWVNRLAGVDEEFSLASGHAPACADSVVAIRELSAATVERIDHSAKTLGASPAALVIAAFACYLSRRTGRDDVLVNIPVSGRTTAVLRRSGGVFVNVAPLPIVLDPGDTVATLALRVQSDLVGVLRHQRCGLTDIRAATGTRGAQRRFAGPVVNVMLFAQHIQFGSVTGEFHILSSGPVEDLLVDVYQTGDPPRTILHLLANPNLYTDLELSAHCAGFMEFIDEFAAATPDTELDQVHPGSAADGAKTRRRRENLAFWRAALADLPEELALPVDRPRPIAMSNRGATVVHSVGAGLVQALEDCARQHNSSLFMAIHGALAVLLARMSGTTDIPIVTPIAGRGAAALDDMVGMFVNTLVLRTEIDPGEPFADLLARIRQIDLDAFDHADIALEQVVNRPFRSRHPLCQVMLAFRNPEPVESGLLDLEPPAVGHSSEISCLDLQFALSADDGGDMNVAVTFATDLFDAATIDSLARRWIRILESVATDPAVPVGAIEVLEPAERADLLARRGAPEVAPLTLPELLANAVAFDPDAAAIVSDGRELSYRDVDERSNRWARQLIGRGIGPEDVVAIGMPRSADSILAVWAVAKAGAAFLPIDPTHPVERVTHMVTDSRATVGLTVASARTRLPDDIDWLTADCLDEGDDRPVTDGDRVHPLRVDDIAYVIYTSGSTGLPKGVAVTHRGLNNCSTEHRDALSIGAHSRTMHLASPSFDVSVLELLLPLCSGATMVVAPGDSFGGDQLAELLDREHVSHACITPSTLSTIDHTRWPLTDLGHLIVGGEDYGTELVQRWSGDRELFNEYGPTETTIAATLTVLATGELVTIGRPIRGVSVWILDQRLQPVPAGVAGELYIAGGLLARGYYRRAGLTAERFAACPWLSGERMYRTGDVVRWSAGGEIEHLGRSDFQVKIRGLRIELGEIDSVLAGHESVGYAATIGHRADSGAQSLVSYVVAAPGYSIDTTLLTEYLADHVPSYMVPSSIVVLDRIPLTPTGKLDRKALPEPVFADHKPYRAPRTPIEHLIAETFTDVLGVDAIGIDDSFFALGGDSLVATRVAARLGAALDTEIPVRLLFDAATIAELATRIEQAAGTGRRPRPPLIAGPRPELVPLAPAQQRMWFFNQYDTGSGAYNMPIVIRLRGELNVDALRLAMTDVLARHESLRTRYPDHDGMLIQVIESVEHVDREPTLATVSSHQLIPAVTEFVTEGFDVSTQAPVRARLFRVTDAEQSEHVLAVVVHHIAADGFSMTPLARDVATAYTARIRGEVPSWAPLPVQYADYALWQRAILGSPDDPESLCARQIRYWTEALDGVAEELRLPFDRPRPVVMSNRGATASFSVGAGLIQALEDCARQHNSSLFMAIHGALAVLLARMSGTTDIPIGTPIAGRGAAALDDMVGMFVNTLVLRTEIDPGEPFADLLARIRQIDLDAFDHADVPFEQVVDQLVTRRSQARHPLFQVMLAFQNLEPVKLELPDLELSVVDLPNNVSRFDLQFILSEDSDSGGMTVAVTYATDLFDAATIESFAHRWIRILESLAADPTVPVGAIEVLEPAERADLLTRRGAAAAAPMTLPDLLTAAAARNPDASAIVFDGQQVSYRELDERSNRLARLLIRRGIGPENVVAIAMPRSLDSVLTVWAIAKSGAAFLPIDPSHPRERITHMTTESGAVVGVTLTSVRAQLPDDIDWSTPDNLDRADNVDAADNRPITDSERIRPLRIDDIAYVIYTSGSTGLPKGVAVTHRGLNNCAVEHRDAISIESDSRTLHMASPSFDVSVLELLLPLYAGATMVIAPSDVYGGDELAGLIARERVSHALMTPSTLSTIDHTRWPLPELTHLIVGGEDYGTEVVQRWGERRTLFNEYGPTETTIAATLSTPLAVGDAVTIGGPIRGVSEWILDQRLEPVPVGVAGELYVAGGCLARGYHGRAGTTAERFVACPWVPGKRMYRTGDVARWTADGAIEHVGRSDFQVKIRGLRIELGEIDSTLAAHETVGHAVTIGCRGDSGAQSLVSYVVAAPGHSIDTAALVDYLGDRLPSYMVPASIMVLDRVPLTPMGKLDRKALPKPVFAGDRPFRAPRTSTEQIIARCFTDILGAETVGADDSFFALGGDSIMSIQLVTRARAAGVVFSPRDVFERKTVAGLAQIAINEGAAGTSLPAELPGAGVGPLPLTPIMRWLLDRAGAGHSRFSQAMTLGLPTGIDRRQLADTVQVVLDRHDMLRARLTPPTDGQWTWEVLPVGAVRADDVLTRVPVEAGLGRAEFRALATAELDAAANRLDPEAGILTQVVWLDPVSTVEPGTVLVVVHRSAIDRASWRVLAPDLTAALARIASGEPPDPAPTGTSMRRWAHGLVEAAQRPERAAELELWQAMTAEDDPIIGSRPLDPAIDLVTTARTIQVDVDPEVTEALLTEVPAAFHGSVDDGLLAAFAITMARWRREHESTASAGPPADVTIRLEGNCRADDVVPGSDLTRTVGWFATGYPMRLDLSGIDLDDARAGGPAMGAAVKSVKEQLLAVPDHGIGYGLLRYLNEDTGPNLATAPPQIAFHYLGRVATGITEAVPALGWVPADVGGAQGDAELAGTQHPDAPVPAVLDVDAVVLDDTSEPRLRTIWSYPTGVLTADAVREAAESWREVLTALATHVRRAGGGGRTPSDLALVELGQSEIERLEDRYPALSDIWPLAPLQEGLLFHALVSEQSVDAYITQLVLELRGRVDPRRLRRAAHVLLDRHPNLRTAFVTDIDAGPVQVVDDDAEAPWSEPDLSGLDDSARDREWKLLMDADRATRFDPAHAPLLRWMLVTTGPEQYRLVLTNHHLLLDGWSTPLLMKELLVLYATDCDAAMLPHVRPYRDFLAWLGRQDPAASLDAWARAFDGADEPTLVAAADPGHRYTESRKVLGELTEEQTAALTDRARSRGVTLNTVIQAAWAIVLGALTSRKDVTFGAVVSGRTPRIADIESMIGLFINTVPVRVRLDTTETLGQLLDRIQTEQATLLDHQFIGLADIERVAGPGAAFDTMTVFESFPVDRHGLTADTDIAGMRLVDVTGADAAHYPLGVVGRVDSRLHLEIKYLPEFFDHDTVAATLRRIQRVLGAIAADPDLPLARLDLLSPEEYRELAPVSGDPAMPERVLPELFAATAARDPGAVAVVCGDRQWTYGELDAESNRLARLLIGLGVGPEMGVAVGLPRSFESVLAVWAVAKSGAAFVPMDPRNPGGRVQHMLTDSGVATGITLSQWRDRLPGSVRWLVLDEPAVEAELAGLPATPVTDAERIRPVRTDHAMYVIYTSGSTGVPKGVVVSHRGLANLVAEQCSRFDIGPDARVLHAASPSFDAAVLELLWAFASGGRLVIAPPTVFGGIELAQIISRNSVTHAALTPTALGTVDPAGLPNLGTVVIGGEAPSPRLVSRWAPGRTLFNTYGPAEATIQTNAGAPMVPGETATIGGPIRGVGEVVLDAWLRPVPLGVVGELYLTGPGLARGYRNRTGLTASRFVADPFTDRGQRMYRTGDLVRWLRLPDGDLTLDYVGRTDFQVKIRGFRIELGEVESVLLACAGVARAAAAVHRGSATGDRLIGYVVPEPGADLDPAAIIAFAGQRLAPHMVPATVMVLDALPLTETGKLDRRALPEPDFSTGRAEFRAPVTKTEKTLAGLFAEILGIDTIGLDDSFFALGGDSIMSIQLVTRARAAGLVLSVREVFERKTVAGLARIAVRDSAAAASLPAELPGGGVGPMPLTPIMCWMFERGGFDRFCQWVTLTLPTGIDRTTIAATMQAVIDHHDMLRARLRPEPAHPSGWAMQVQPTGVSAAELVRHVSVDMPPDSSAFAAIADAEAHAAAERLDPAAGVMLQLVWFDCADGPGRLLVVAHHLVVDGVSWRILVPDLAIAGAQVSAGQPPRLAPVGTSMRRWAHALDTAAAKLDELDWWRSTLAAADPPIGTRPLDPVVDVQSTVATIRVTLPTAVTRAVLTTLPQAFRGNVDDALIAGLALALTRWRRRHGDDIAESLLTLESHGRHDTVLPGADLTRTVGWFTTTYPVRLDLSDLDIDEAFAAGAAAGAIVKSVKEQLRRVPGHGIGYGLLRYLNTDTAPILGALPDPQVSFNYLGRLDTIPDALRDIGWMPAGGDAGGGAQHPDASAAAVLGINAVTVDTLDGPVVTAAWDYPAGLITSAEVTDLAELWRDAMAALAAHASRPGAGGLTPSDVGLVDLDQAAIDRLEARYPALEDIWPLTPLQSGLLFHSQLADGARDDYIVQLRMELGGRVDADRLRRAAQALIGRHPNLRTAFVRDAADEPVQVVHSRVDVPLTQIDLAECADTEAALEQLMDSDRHFVPSAAPLLRLTLISTSPQRYRLLLSMHHILIDGWSTPLLVRELLILYAGDGDPGALAPVHPYRDYLVWLKSQDQGAAEAAWARTLEGVTEPTLLAGAGRGRRHTAAAREVRVRLSEHRTAALVTVAHQQETTLNTVVQAAWAIVLASATAREDVVFGTTVSGRPPQIPGIESMIGLFINTVPVRVRLDHGESLGHLIRRIQTEQTALLDHNHLGLARIQQVAGPGAMFDTMTVFESYPVDATGLSEDTDIAGMHVLDVHGRDAAHYPLGLIAHLDTRLELTFKYLPELFTQAQTDALAGRVLRVLDAIIDDTDLSLRRVQLLSPDELSTLIPVRGGPDAAPSLLPQVFAAAARSDAEAVVCDGERLSYRELDEISNRWARVLIDAGAGPESLIAVALPRSIDAVIAVWAVAKTGGAFVQIDPDQPEDRISGILTDAGAIAGLTVETYLERLPDATTWLSLDSSGFAMKAAWARATAIEDRERTAALRPEHPAYLVYTSGSTGTPKGVVVTHTGIANLAAEARERFGLSPSCRMLAAASPSFDVSILEWLSAAAAGATLVLAPAGVVAGAELAERINAEHVTHAAFTPTVLASLRPGQVDTLRTVIVGGEVCPPDLVNQWAPGRTLMTSYGATETTVASCGDTPLTATMDSPPLIGGPTRGFSAVVLDRRLRPVPREVTGELYLSGPGIARGYHGQPVLTASRFIPDPYGPAGTRMYRTGDLVTWTGDRRLRYIGRSDLQIKVNGHRIEPGDIETALCSHPGVSRAAVAVHTRPNGTDQLTGYVAPAPHATPDTAELTTHLATLLPTHMIPTAIVMLDRMPLTATGKLDRNALPVPDLRRQSRFRAPSTPLEATVCEAFAHTLDIERIGVDDGFFDLGGNSLTAAQLVSRLAESTGVTMPLQWLFTDPTPELLARRIESRRDGLAGQDFGEQDLAEALSVMLPLRASGTEPPLFCIHPAIGLAWGFTGLVRYLDPDRPVRGLQSPALTDPTVRFDTLEQLAARYVREIRSVQPHGPYHLLGYSLGGTIAHAIAVRLRREGDSVATLAMMDTRVVTADSFRAPTPSVATMLAEFGGFAVPDGPAELTVEAATELLHGQGGLFTAVTPAHLVSLQRDYTRLVDLTWNHRPALFDGDLIYFSAADDRVDDGSSPADAWSDHVTGRITEHRIPVRHERMTEQDSLRTIGFVLTEHLRSTRTAPTESPTPARTSGS</sequence>
<keyword evidence="4" id="KW-0677">Repeat</keyword>
<dbReference type="PROSITE" id="PS00012">
    <property type="entry name" value="PHOSPHOPANTETHEINE"/>
    <property type="match status" value="4"/>
</dbReference>
<dbReference type="FunFam" id="3.40.50.980:FF:000001">
    <property type="entry name" value="Non-ribosomal peptide synthetase"/>
    <property type="match status" value="2"/>
</dbReference>
<dbReference type="InterPro" id="IPR006162">
    <property type="entry name" value="Ppantetheine_attach_site"/>
</dbReference>
<organism evidence="8 9">
    <name type="scientific">Nocardia aurantiaca</name>
    <dbReference type="NCBI Taxonomy" id="2675850"/>
    <lineage>
        <taxon>Bacteria</taxon>
        <taxon>Bacillati</taxon>
        <taxon>Actinomycetota</taxon>
        <taxon>Actinomycetes</taxon>
        <taxon>Mycobacteriales</taxon>
        <taxon>Nocardiaceae</taxon>
        <taxon>Nocardia</taxon>
    </lineage>
</organism>
<evidence type="ECO:0000256" key="2">
    <source>
        <dbReference type="ARBA" id="ARBA00022450"/>
    </source>
</evidence>
<dbReference type="Pfam" id="PF13193">
    <property type="entry name" value="AMP-binding_C"/>
    <property type="match status" value="4"/>
</dbReference>
<feature type="region of interest" description="Disordered" evidence="6">
    <location>
        <begin position="29"/>
        <end position="49"/>
    </location>
</feature>
<dbReference type="Gene3D" id="2.30.38.10">
    <property type="entry name" value="Luciferase, Domain 3"/>
    <property type="match status" value="4"/>
</dbReference>
<dbReference type="SUPFAM" id="SSF47336">
    <property type="entry name" value="ACP-like"/>
    <property type="match status" value="4"/>
</dbReference>
<evidence type="ECO:0000259" key="7">
    <source>
        <dbReference type="PROSITE" id="PS50075"/>
    </source>
</evidence>
<dbReference type="NCBIfam" id="TIGR01720">
    <property type="entry name" value="NRPS-para261"/>
    <property type="match status" value="2"/>
</dbReference>
<dbReference type="FunFam" id="3.40.50.12780:FF:000012">
    <property type="entry name" value="Non-ribosomal peptide synthetase"/>
    <property type="match status" value="2"/>
</dbReference>
<dbReference type="CDD" id="cd19543">
    <property type="entry name" value="DCL_NRPS"/>
    <property type="match status" value="2"/>
</dbReference>
<keyword evidence="9" id="KW-1185">Reference proteome</keyword>
<dbReference type="EMBL" id="WMBB01000010">
    <property type="protein sequence ID" value="MTE15516.1"/>
    <property type="molecule type" value="Genomic_DNA"/>
</dbReference>
<reference evidence="8 9" key="1">
    <citation type="submission" date="2019-11" db="EMBL/GenBank/DDBJ databases">
        <title>Nocardia sp. nov. CT2-14 isolated from soil.</title>
        <authorList>
            <person name="Kanchanasin P."/>
            <person name="Tanasupawat S."/>
            <person name="Yuki M."/>
            <person name="Kudo T."/>
        </authorList>
    </citation>
    <scope>NUCLEOTIDE SEQUENCE [LARGE SCALE GENOMIC DNA]</scope>
    <source>
        <strain evidence="8 9">CT2-14</strain>
    </source>
</reference>
<dbReference type="GO" id="GO:0005829">
    <property type="term" value="C:cytosol"/>
    <property type="evidence" value="ECO:0007669"/>
    <property type="project" value="TreeGrafter"/>
</dbReference>
<dbReference type="SUPFAM" id="SSF56801">
    <property type="entry name" value="Acetyl-CoA synthetase-like"/>
    <property type="match status" value="4"/>
</dbReference>
<feature type="domain" description="Carrier" evidence="7">
    <location>
        <begin position="2315"/>
        <end position="2389"/>
    </location>
</feature>
<dbReference type="InterPro" id="IPR001242">
    <property type="entry name" value="Condensation_dom"/>
</dbReference>
<dbReference type="GO" id="GO:0017000">
    <property type="term" value="P:antibiotic biosynthetic process"/>
    <property type="evidence" value="ECO:0007669"/>
    <property type="project" value="UniProtKB-KW"/>
</dbReference>
<dbReference type="PANTHER" id="PTHR45527:SF1">
    <property type="entry name" value="FATTY ACID SYNTHASE"/>
    <property type="match status" value="1"/>
</dbReference>
<dbReference type="UniPathway" id="UPA00011"/>
<evidence type="ECO:0000256" key="5">
    <source>
        <dbReference type="ARBA" id="ARBA00023194"/>
    </source>
</evidence>
<dbReference type="Gene3D" id="3.30.300.30">
    <property type="match status" value="4"/>
</dbReference>
<dbReference type="CDD" id="cd19540">
    <property type="entry name" value="LCL_NRPS-like"/>
    <property type="match status" value="1"/>
</dbReference>
<proteinExistence type="predicted"/>
<dbReference type="Pfam" id="PF00668">
    <property type="entry name" value="Condensation"/>
    <property type="match status" value="7"/>
</dbReference>
<dbReference type="InterPro" id="IPR036736">
    <property type="entry name" value="ACP-like_sf"/>
</dbReference>
<name>A0A6I3L4W2_9NOCA</name>
<dbReference type="GO" id="GO:0031177">
    <property type="term" value="F:phosphopantetheine binding"/>
    <property type="evidence" value="ECO:0007669"/>
    <property type="project" value="InterPro"/>
</dbReference>
<dbReference type="InterPro" id="IPR045851">
    <property type="entry name" value="AMP-bd_C_sf"/>
</dbReference>
<dbReference type="InterPro" id="IPR020845">
    <property type="entry name" value="AMP-binding_CS"/>
</dbReference>
<feature type="domain" description="Carrier" evidence="7">
    <location>
        <begin position="3873"/>
        <end position="3947"/>
    </location>
</feature>
<evidence type="ECO:0000313" key="9">
    <source>
        <dbReference type="Proteomes" id="UP000432464"/>
    </source>
</evidence>
<dbReference type="Gene3D" id="3.30.559.30">
    <property type="entry name" value="Nonribosomal peptide synthetase, condensation domain"/>
    <property type="match status" value="7"/>
</dbReference>
<dbReference type="Pfam" id="PF00550">
    <property type="entry name" value="PP-binding"/>
    <property type="match status" value="4"/>
</dbReference>
<dbReference type="PROSITE" id="PS50075">
    <property type="entry name" value="CARRIER"/>
    <property type="match status" value="4"/>
</dbReference>
<dbReference type="InterPro" id="IPR009081">
    <property type="entry name" value="PP-bd_ACP"/>
</dbReference>
<dbReference type="PANTHER" id="PTHR45527">
    <property type="entry name" value="NONRIBOSOMAL PEPTIDE SYNTHETASE"/>
    <property type="match status" value="1"/>
</dbReference>
<dbReference type="InterPro" id="IPR029058">
    <property type="entry name" value="AB_hydrolase_fold"/>
</dbReference>
<dbReference type="Pfam" id="PF00501">
    <property type="entry name" value="AMP-binding"/>
    <property type="match status" value="4"/>
</dbReference>
<dbReference type="SUPFAM" id="SSF52777">
    <property type="entry name" value="CoA-dependent acyltransferases"/>
    <property type="match status" value="13"/>
</dbReference>
<dbReference type="InterPro" id="IPR000873">
    <property type="entry name" value="AMP-dep_synth/lig_dom"/>
</dbReference>
<gene>
    <name evidence="8" type="ORF">GLP40_22445</name>
</gene>
<dbReference type="InterPro" id="IPR025110">
    <property type="entry name" value="AMP-bd_C"/>
</dbReference>
<dbReference type="InterPro" id="IPR020806">
    <property type="entry name" value="PKS_PP-bd"/>
</dbReference>
<dbReference type="InterPro" id="IPR023213">
    <property type="entry name" value="CAT-like_dom_sf"/>
</dbReference>
<keyword evidence="3" id="KW-0597">Phosphoprotein</keyword>
<dbReference type="GO" id="GO:0044550">
    <property type="term" value="P:secondary metabolite biosynthetic process"/>
    <property type="evidence" value="ECO:0007669"/>
    <property type="project" value="TreeGrafter"/>
</dbReference>
<dbReference type="FunFam" id="1.10.1200.10:FF:000005">
    <property type="entry name" value="Nonribosomal peptide synthetase 1"/>
    <property type="match status" value="3"/>
</dbReference>
<evidence type="ECO:0000256" key="1">
    <source>
        <dbReference type="ARBA" id="ARBA00001957"/>
    </source>
</evidence>
<dbReference type="PROSITE" id="PS00455">
    <property type="entry name" value="AMP_BINDING"/>
    <property type="match status" value="4"/>
</dbReference>
<dbReference type="SUPFAM" id="SSF53474">
    <property type="entry name" value="alpha/beta-Hydrolases"/>
    <property type="match status" value="1"/>
</dbReference>
<dbReference type="GO" id="GO:0043041">
    <property type="term" value="P:amino acid activation for nonribosomal peptide biosynthetic process"/>
    <property type="evidence" value="ECO:0007669"/>
    <property type="project" value="TreeGrafter"/>
</dbReference>
<dbReference type="NCBIfam" id="TIGR01733">
    <property type="entry name" value="AA-adenyl-dom"/>
    <property type="match status" value="4"/>
</dbReference>
<dbReference type="InterPro" id="IPR001031">
    <property type="entry name" value="Thioesterase"/>
</dbReference>
<protein>
    <submittedName>
        <fullName evidence="8">Amino acid adenylation domain-containing protein</fullName>
    </submittedName>
</protein>
<dbReference type="InterPro" id="IPR010060">
    <property type="entry name" value="NRPS_synth"/>
</dbReference>
<dbReference type="NCBIfam" id="NF003417">
    <property type="entry name" value="PRK04813.1"/>
    <property type="match status" value="4"/>
</dbReference>
<dbReference type="Proteomes" id="UP000432464">
    <property type="component" value="Unassembled WGS sequence"/>
</dbReference>
<evidence type="ECO:0000313" key="8">
    <source>
        <dbReference type="EMBL" id="MTE15516.1"/>
    </source>
</evidence>
<dbReference type="Gene3D" id="3.30.559.10">
    <property type="entry name" value="Chloramphenicol acetyltransferase-like domain"/>
    <property type="match status" value="6"/>
</dbReference>
<dbReference type="Gene3D" id="1.10.1200.10">
    <property type="entry name" value="ACP-like"/>
    <property type="match status" value="3"/>
</dbReference>
<dbReference type="Pfam" id="PF00975">
    <property type="entry name" value="Thioesterase"/>
    <property type="match status" value="1"/>
</dbReference>
<evidence type="ECO:0000256" key="4">
    <source>
        <dbReference type="ARBA" id="ARBA00022737"/>
    </source>
</evidence>
<accession>A0A6I3L4W2</accession>
<dbReference type="Gene3D" id="3.40.50.1820">
    <property type="entry name" value="alpha/beta hydrolase"/>
    <property type="match status" value="1"/>
</dbReference>
<dbReference type="InterPro" id="IPR010071">
    <property type="entry name" value="AA_adenyl_dom"/>
</dbReference>
<dbReference type="GO" id="GO:0003824">
    <property type="term" value="F:catalytic activity"/>
    <property type="evidence" value="ECO:0007669"/>
    <property type="project" value="InterPro"/>
</dbReference>
<comment type="caution">
    <text evidence="8">The sequence shown here is derived from an EMBL/GenBank/DDBJ whole genome shotgun (WGS) entry which is preliminary data.</text>
</comment>
<evidence type="ECO:0000256" key="6">
    <source>
        <dbReference type="SAM" id="MobiDB-lite"/>
    </source>
</evidence>
<feature type="domain" description="Carrier" evidence="7">
    <location>
        <begin position="5406"/>
        <end position="5481"/>
    </location>
</feature>
<feature type="domain" description="Carrier" evidence="7">
    <location>
        <begin position="1257"/>
        <end position="1332"/>
    </location>
</feature>
<dbReference type="GO" id="GO:0008610">
    <property type="term" value="P:lipid biosynthetic process"/>
    <property type="evidence" value="ECO:0007669"/>
    <property type="project" value="UniProtKB-ARBA"/>
</dbReference>
<evidence type="ECO:0000256" key="3">
    <source>
        <dbReference type="ARBA" id="ARBA00022553"/>
    </source>
</evidence>
<dbReference type="CDD" id="cd05930">
    <property type="entry name" value="A_NRPS"/>
    <property type="match status" value="2"/>
</dbReference>